<accession>A0AAN6VCR3</accession>
<feature type="compositionally biased region" description="Polar residues" evidence="1">
    <location>
        <begin position="47"/>
        <end position="66"/>
    </location>
</feature>
<feature type="compositionally biased region" description="Polar residues" evidence="1">
    <location>
        <begin position="31"/>
        <end position="40"/>
    </location>
</feature>
<keyword evidence="3" id="KW-1185">Reference proteome</keyword>
<organism evidence="2 3">
    <name type="scientific">Chaetomidium leptoderma</name>
    <dbReference type="NCBI Taxonomy" id="669021"/>
    <lineage>
        <taxon>Eukaryota</taxon>
        <taxon>Fungi</taxon>
        <taxon>Dikarya</taxon>
        <taxon>Ascomycota</taxon>
        <taxon>Pezizomycotina</taxon>
        <taxon>Sordariomycetes</taxon>
        <taxon>Sordariomycetidae</taxon>
        <taxon>Sordariales</taxon>
        <taxon>Chaetomiaceae</taxon>
        <taxon>Chaetomidium</taxon>
    </lineage>
</organism>
<evidence type="ECO:0000313" key="3">
    <source>
        <dbReference type="Proteomes" id="UP001302745"/>
    </source>
</evidence>
<comment type="caution">
    <text evidence="2">The sequence shown here is derived from an EMBL/GenBank/DDBJ whole genome shotgun (WGS) entry which is preliminary data.</text>
</comment>
<dbReference type="Proteomes" id="UP001302745">
    <property type="component" value="Unassembled WGS sequence"/>
</dbReference>
<sequence length="576" mass="62128">MSSSIAIPTRRTTTAASDFDTSAPYFAVPWDQSSTSTQSIPCPGRLSTHTDSGYATGNNTTFTSLSDKAKSKLSPQDGEESANRTARSVPLPGREELHIFRNDLDGAQIFRNDLDGVLRARFREIAPEMQRQLAQNAQKGLALFARSRRQMVMSLRLMMVGTTIETARPSIVIFLSGEGAGRLEALLEQPSLRSLYQPDDRMTPSFAVVVVGQAPRKRLCQDVQVVWDTSLSGERNLATYCGVQICLKTSEATLAMATLGGVVKLVYGPSDFKLVGMTAGHVLEELLDGGGIAEDDRAPYDAAREDSTPSFSYPRNLGKILHPPVHDGVLPDHSESLTPICDWALFELDPTAKIRPNLLHQIGASANPFERAAHISGMANNGRTLITAPPASFPSVEPIQVVLLGGSSHFGGTMLGLLSHVPGGIMLNPDHGFVDAYLLTLDEGQELCDGDSGSWVVSPVSMEVYGHVVATDMTGDAYVIPLHQSFAEMKELLGVKSVDLPRTADLLDAALRASTAGVVGPGQAMLVEDCSRERRASEVFLMCDGWKLRDQKRSSLYHDGDSGYGSMRSTLGSSPY</sequence>
<evidence type="ECO:0000256" key="1">
    <source>
        <dbReference type="SAM" id="MobiDB-lite"/>
    </source>
</evidence>
<proteinExistence type="predicted"/>
<dbReference type="EMBL" id="MU857211">
    <property type="protein sequence ID" value="KAK4149053.1"/>
    <property type="molecule type" value="Genomic_DNA"/>
</dbReference>
<protein>
    <submittedName>
        <fullName evidence="2">Uncharacterized protein</fullName>
    </submittedName>
</protein>
<gene>
    <name evidence="2" type="ORF">C8A00DRAFT_38356</name>
</gene>
<reference evidence="2" key="2">
    <citation type="submission" date="2023-05" db="EMBL/GenBank/DDBJ databases">
        <authorList>
            <consortium name="Lawrence Berkeley National Laboratory"/>
            <person name="Steindorff A."/>
            <person name="Hensen N."/>
            <person name="Bonometti L."/>
            <person name="Westerberg I."/>
            <person name="Brannstrom I.O."/>
            <person name="Guillou S."/>
            <person name="Cros-Aarteil S."/>
            <person name="Calhoun S."/>
            <person name="Haridas S."/>
            <person name="Kuo A."/>
            <person name="Mondo S."/>
            <person name="Pangilinan J."/>
            <person name="Riley R."/>
            <person name="Labutti K."/>
            <person name="Andreopoulos B."/>
            <person name="Lipzen A."/>
            <person name="Chen C."/>
            <person name="Yanf M."/>
            <person name="Daum C."/>
            <person name="Ng V."/>
            <person name="Clum A."/>
            <person name="Ohm R."/>
            <person name="Martin F."/>
            <person name="Silar P."/>
            <person name="Natvig D."/>
            <person name="Lalanne C."/>
            <person name="Gautier V."/>
            <person name="Ament-Velasquez S.L."/>
            <person name="Kruys A."/>
            <person name="Hutchinson M.I."/>
            <person name="Powell A.J."/>
            <person name="Barry K."/>
            <person name="Miller A.N."/>
            <person name="Grigoriev I.V."/>
            <person name="Debuchy R."/>
            <person name="Gladieux P."/>
            <person name="Thoren M.H."/>
            <person name="Johannesson H."/>
        </authorList>
    </citation>
    <scope>NUCLEOTIDE SEQUENCE</scope>
    <source>
        <strain evidence="2">CBS 538.74</strain>
    </source>
</reference>
<feature type="region of interest" description="Disordered" evidence="1">
    <location>
        <begin position="29"/>
        <end position="90"/>
    </location>
</feature>
<name>A0AAN6VCR3_9PEZI</name>
<reference evidence="2" key="1">
    <citation type="journal article" date="2023" name="Mol. Phylogenet. Evol.">
        <title>Genome-scale phylogeny and comparative genomics of the fungal order Sordariales.</title>
        <authorList>
            <person name="Hensen N."/>
            <person name="Bonometti L."/>
            <person name="Westerberg I."/>
            <person name="Brannstrom I.O."/>
            <person name="Guillou S."/>
            <person name="Cros-Aarteil S."/>
            <person name="Calhoun S."/>
            <person name="Haridas S."/>
            <person name="Kuo A."/>
            <person name="Mondo S."/>
            <person name="Pangilinan J."/>
            <person name="Riley R."/>
            <person name="LaButti K."/>
            <person name="Andreopoulos B."/>
            <person name="Lipzen A."/>
            <person name="Chen C."/>
            <person name="Yan M."/>
            <person name="Daum C."/>
            <person name="Ng V."/>
            <person name="Clum A."/>
            <person name="Steindorff A."/>
            <person name="Ohm R.A."/>
            <person name="Martin F."/>
            <person name="Silar P."/>
            <person name="Natvig D.O."/>
            <person name="Lalanne C."/>
            <person name="Gautier V."/>
            <person name="Ament-Velasquez S.L."/>
            <person name="Kruys A."/>
            <person name="Hutchinson M.I."/>
            <person name="Powell A.J."/>
            <person name="Barry K."/>
            <person name="Miller A.N."/>
            <person name="Grigoriev I.V."/>
            <person name="Debuchy R."/>
            <person name="Gladieux P."/>
            <person name="Hiltunen Thoren M."/>
            <person name="Johannesson H."/>
        </authorList>
    </citation>
    <scope>NUCLEOTIDE SEQUENCE</scope>
    <source>
        <strain evidence="2">CBS 538.74</strain>
    </source>
</reference>
<dbReference type="AlphaFoldDB" id="A0AAN6VCR3"/>
<evidence type="ECO:0000313" key="2">
    <source>
        <dbReference type="EMBL" id="KAK4149053.1"/>
    </source>
</evidence>